<reference evidence="1 2" key="1">
    <citation type="submission" date="2021-06" db="EMBL/GenBank/DDBJ databases">
        <title>Caerostris extrusa draft genome.</title>
        <authorList>
            <person name="Kono N."/>
            <person name="Arakawa K."/>
        </authorList>
    </citation>
    <scope>NUCLEOTIDE SEQUENCE [LARGE SCALE GENOMIC DNA]</scope>
</reference>
<proteinExistence type="predicted"/>
<name>A0AAV4XD74_CAEEX</name>
<dbReference type="Proteomes" id="UP001054945">
    <property type="component" value="Unassembled WGS sequence"/>
</dbReference>
<sequence length="128" mass="14641">MAENYGPLFSAEENLQKYLGRLQDCPFTDESEQMGFEVGKRILRSWKSGVFELKSVPIIAAQKSIRSLFEILNIQWGSMAKMMDPLSLPRNLQKYLGGIQDCPPLRMNSNNKLRSCKANIKELDKRSL</sequence>
<dbReference type="AlphaFoldDB" id="A0AAV4XD74"/>
<evidence type="ECO:0000313" key="2">
    <source>
        <dbReference type="Proteomes" id="UP001054945"/>
    </source>
</evidence>
<dbReference type="EMBL" id="BPLR01000246">
    <property type="protein sequence ID" value="GIY93201.1"/>
    <property type="molecule type" value="Genomic_DNA"/>
</dbReference>
<organism evidence="1 2">
    <name type="scientific">Caerostris extrusa</name>
    <name type="common">Bark spider</name>
    <name type="synonym">Caerostris bankana</name>
    <dbReference type="NCBI Taxonomy" id="172846"/>
    <lineage>
        <taxon>Eukaryota</taxon>
        <taxon>Metazoa</taxon>
        <taxon>Ecdysozoa</taxon>
        <taxon>Arthropoda</taxon>
        <taxon>Chelicerata</taxon>
        <taxon>Arachnida</taxon>
        <taxon>Araneae</taxon>
        <taxon>Araneomorphae</taxon>
        <taxon>Entelegynae</taxon>
        <taxon>Araneoidea</taxon>
        <taxon>Araneidae</taxon>
        <taxon>Caerostris</taxon>
    </lineage>
</organism>
<evidence type="ECO:0000313" key="1">
    <source>
        <dbReference type="EMBL" id="GIY93201.1"/>
    </source>
</evidence>
<gene>
    <name evidence="1" type="ORF">CEXT_152701</name>
</gene>
<keyword evidence="2" id="KW-1185">Reference proteome</keyword>
<accession>A0AAV4XD74</accession>
<protein>
    <submittedName>
        <fullName evidence="1">Uncharacterized protein</fullName>
    </submittedName>
</protein>
<comment type="caution">
    <text evidence="1">The sequence shown here is derived from an EMBL/GenBank/DDBJ whole genome shotgun (WGS) entry which is preliminary data.</text>
</comment>